<dbReference type="PRINTS" id="PR00420">
    <property type="entry name" value="RNGMNOXGNASE"/>
</dbReference>
<name>A0A7Y9DPE5_9ACTN</name>
<dbReference type="InterPro" id="IPR036188">
    <property type="entry name" value="FAD/NAD-bd_sf"/>
</dbReference>
<gene>
    <name evidence="4" type="ORF">BJ968_003778</name>
</gene>
<protein>
    <submittedName>
        <fullName evidence="4">2-polyprenyl-6-methoxyphenol hydroxylase-like FAD-dependent oxidoreductase</fullName>
    </submittedName>
</protein>
<accession>A0A7Y9DPE5</accession>
<reference evidence="4 5" key="1">
    <citation type="submission" date="2020-07" db="EMBL/GenBank/DDBJ databases">
        <title>Sequencing the genomes of 1000 actinobacteria strains.</title>
        <authorList>
            <person name="Klenk H.-P."/>
        </authorList>
    </citation>
    <scope>NUCLEOTIDE SEQUENCE [LARGE SCALE GENOMIC DNA]</scope>
    <source>
        <strain evidence="4 5">DSM 7487</strain>
    </source>
</reference>
<dbReference type="SUPFAM" id="SSF51905">
    <property type="entry name" value="FAD/NAD(P)-binding domain"/>
    <property type="match status" value="1"/>
</dbReference>
<keyword evidence="2" id="KW-0503">Monooxygenase</keyword>
<dbReference type="NCBIfam" id="NF005313">
    <property type="entry name" value="PRK06847.1"/>
    <property type="match status" value="1"/>
</dbReference>
<dbReference type="AlphaFoldDB" id="A0A7Y9DPE5"/>
<dbReference type="Pfam" id="PF01494">
    <property type="entry name" value="FAD_binding_3"/>
    <property type="match status" value="1"/>
</dbReference>
<organism evidence="4 5">
    <name type="scientific">Kineococcus aurantiacus</name>
    <dbReference type="NCBI Taxonomy" id="37633"/>
    <lineage>
        <taxon>Bacteria</taxon>
        <taxon>Bacillati</taxon>
        <taxon>Actinomycetota</taxon>
        <taxon>Actinomycetes</taxon>
        <taxon>Kineosporiales</taxon>
        <taxon>Kineosporiaceae</taxon>
        <taxon>Kineococcus</taxon>
    </lineage>
</organism>
<dbReference type="GO" id="GO:0071949">
    <property type="term" value="F:FAD binding"/>
    <property type="evidence" value="ECO:0007669"/>
    <property type="project" value="InterPro"/>
</dbReference>
<keyword evidence="5" id="KW-1185">Reference proteome</keyword>
<evidence type="ECO:0000256" key="1">
    <source>
        <dbReference type="ARBA" id="ARBA00023002"/>
    </source>
</evidence>
<dbReference type="GO" id="GO:0004497">
    <property type="term" value="F:monooxygenase activity"/>
    <property type="evidence" value="ECO:0007669"/>
    <property type="project" value="UniProtKB-KW"/>
</dbReference>
<sequence length="379" mass="40072">MPAVRSVLVVGGGAAGCAAAILLARSGVEVEVVEARPGTSDAGSGITLQGNALRVLRDLGVWPAVQARGYAFDSLGLRAPDPAGTVVAEIPDVRTGGPDLPATLGMPRPVLAGILLDAAAEVGAKVRFGVSATGLDQDADGVDVRFSDGGSGRYDLVVGADGIRSWTRRAVGVDVEPQGTGMGIWRVHVPRPADVVRTDLTYGGPCHIAGYCPTGEDSVYAYLVEDVQDRSGLTPTEQVEVVRDLARAYHGPWDEIRESLTPDTHVNYTRFETHLVDGAWHRGRVVLAGDAVHSCPPTIAQGAAQALEDAAVLAELLVEAEGFSEDLLVTYADRRRDRARQVVDASVQLGRWLLERTPREETDVPGLMRRISALVAVPA</sequence>
<evidence type="ECO:0000259" key="3">
    <source>
        <dbReference type="Pfam" id="PF01494"/>
    </source>
</evidence>
<feature type="domain" description="FAD-binding" evidence="3">
    <location>
        <begin position="6"/>
        <end position="346"/>
    </location>
</feature>
<dbReference type="EMBL" id="JACCBB010000001">
    <property type="protein sequence ID" value="NYD24238.1"/>
    <property type="molecule type" value="Genomic_DNA"/>
</dbReference>
<comment type="caution">
    <text evidence="4">The sequence shown here is derived from an EMBL/GenBank/DDBJ whole genome shotgun (WGS) entry which is preliminary data.</text>
</comment>
<dbReference type="PROSITE" id="PS51257">
    <property type="entry name" value="PROKAR_LIPOPROTEIN"/>
    <property type="match status" value="1"/>
</dbReference>
<evidence type="ECO:0000313" key="5">
    <source>
        <dbReference type="Proteomes" id="UP000521922"/>
    </source>
</evidence>
<dbReference type="InterPro" id="IPR002938">
    <property type="entry name" value="FAD-bd"/>
</dbReference>
<dbReference type="Gene3D" id="3.50.50.60">
    <property type="entry name" value="FAD/NAD(P)-binding domain"/>
    <property type="match status" value="1"/>
</dbReference>
<dbReference type="Proteomes" id="UP000521922">
    <property type="component" value="Unassembled WGS sequence"/>
</dbReference>
<keyword evidence="1" id="KW-0560">Oxidoreductase</keyword>
<dbReference type="InterPro" id="IPR050493">
    <property type="entry name" value="FAD-dep_Monooxygenase_BioMet"/>
</dbReference>
<evidence type="ECO:0000313" key="4">
    <source>
        <dbReference type="EMBL" id="NYD24238.1"/>
    </source>
</evidence>
<dbReference type="PANTHER" id="PTHR13789">
    <property type="entry name" value="MONOOXYGENASE"/>
    <property type="match status" value="1"/>
</dbReference>
<evidence type="ECO:0000256" key="2">
    <source>
        <dbReference type="ARBA" id="ARBA00023033"/>
    </source>
</evidence>
<dbReference type="PANTHER" id="PTHR13789:SF309">
    <property type="entry name" value="PUTATIVE (AFU_ORTHOLOGUE AFUA_6G14510)-RELATED"/>
    <property type="match status" value="1"/>
</dbReference>
<proteinExistence type="predicted"/>
<dbReference type="RefSeq" id="WP_179754499.1">
    <property type="nucleotide sequence ID" value="NZ_BAAAGN010000030.1"/>
</dbReference>